<dbReference type="CDD" id="cd16833">
    <property type="entry name" value="YfiH"/>
    <property type="match status" value="1"/>
</dbReference>
<comment type="similarity">
    <text evidence="2">Belongs to the purine nucleoside phosphorylase YfiH/LACC1 family.</text>
</comment>
<evidence type="ECO:0000256" key="8">
    <source>
        <dbReference type="ARBA" id="ARBA00048968"/>
    </source>
</evidence>
<name>A0ABW8U3J6_9GAMM</name>
<organism evidence="10 11">
    <name type="scientific">Moraxella oculi</name>
    <dbReference type="NCBI Taxonomy" id="2940516"/>
    <lineage>
        <taxon>Bacteria</taxon>
        <taxon>Pseudomonadati</taxon>
        <taxon>Pseudomonadota</taxon>
        <taxon>Gammaproteobacteria</taxon>
        <taxon>Moraxellales</taxon>
        <taxon>Moraxellaceae</taxon>
        <taxon>Moraxella</taxon>
    </lineage>
</organism>
<evidence type="ECO:0000256" key="4">
    <source>
        <dbReference type="ARBA" id="ARBA00022723"/>
    </source>
</evidence>
<evidence type="ECO:0000256" key="3">
    <source>
        <dbReference type="ARBA" id="ARBA00022679"/>
    </source>
</evidence>
<evidence type="ECO:0000256" key="9">
    <source>
        <dbReference type="ARBA" id="ARBA00049893"/>
    </source>
</evidence>
<keyword evidence="6" id="KW-0862">Zinc</keyword>
<evidence type="ECO:0000256" key="1">
    <source>
        <dbReference type="ARBA" id="ARBA00000553"/>
    </source>
</evidence>
<keyword evidence="3" id="KW-0808">Transferase</keyword>
<evidence type="ECO:0000313" key="10">
    <source>
        <dbReference type="EMBL" id="MFL1731728.1"/>
    </source>
</evidence>
<dbReference type="PANTHER" id="PTHR30616:SF2">
    <property type="entry name" value="PURINE NUCLEOSIDE PHOSPHORYLASE LACC1"/>
    <property type="match status" value="1"/>
</dbReference>
<evidence type="ECO:0000313" key="11">
    <source>
        <dbReference type="Proteomes" id="UP001624684"/>
    </source>
</evidence>
<accession>A0ABW8U3J6</accession>
<evidence type="ECO:0000256" key="2">
    <source>
        <dbReference type="ARBA" id="ARBA00007353"/>
    </source>
</evidence>
<comment type="catalytic activity">
    <reaction evidence="9">
        <text>S-methyl-5'-thioadenosine + phosphate = 5-(methylsulfanyl)-alpha-D-ribose 1-phosphate + adenine</text>
        <dbReference type="Rhea" id="RHEA:11852"/>
        <dbReference type="ChEBI" id="CHEBI:16708"/>
        <dbReference type="ChEBI" id="CHEBI:17509"/>
        <dbReference type="ChEBI" id="CHEBI:43474"/>
        <dbReference type="ChEBI" id="CHEBI:58533"/>
        <dbReference type="EC" id="2.4.2.28"/>
    </reaction>
    <physiologicalReaction direction="left-to-right" evidence="9">
        <dbReference type="Rhea" id="RHEA:11853"/>
    </physiologicalReaction>
</comment>
<sequence>MMMSNALQQARILYQTPTALVMQTTAGVFDKFADGDLYGEFNVGLHVADEPSGVLVRRAALLDYLNRFGDVYAINWLNQVHGDALVNVGDQVSLMAPSADALMTHQAGRALAIMTADCVPVAIISHDKQAPIACIHAGWQGLVQGVIAKTVSRLRQTHADTQFFAVIGAHISQNCYEITHELADSIIAQIHDSQLTLLNDHKLYASIIKNGSSEGKCSIDLTQLTKLELEKLGLTVFNDVMPCTYQDAQYYSYRAQTHAKKSATGRMAMVVVKLA</sequence>
<dbReference type="SUPFAM" id="SSF64438">
    <property type="entry name" value="CNF1/YfiH-like putative cysteine hydrolases"/>
    <property type="match status" value="1"/>
</dbReference>
<dbReference type="Pfam" id="PF02578">
    <property type="entry name" value="Cu-oxidase_4"/>
    <property type="match status" value="1"/>
</dbReference>
<keyword evidence="11" id="KW-1185">Reference proteome</keyword>
<keyword evidence="5" id="KW-0378">Hydrolase</keyword>
<keyword evidence="4" id="KW-0479">Metal-binding</keyword>
<proteinExistence type="inferred from homology"/>
<evidence type="ECO:0000256" key="5">
    <source>
        <dbReference type="ARBA" id="ARBA00022801"/>
    </source>
</evidence>
<dbReference type="EMBL" id="JBJJXE010000001">
    <property type="protein sequence ID" value="MFL1731728.1"/>
    <property type="molecule type" value="Genomic_DNA"/>
</dbReference>
<reference evidence="10 11" key="1">
    <citation type="submission" date="2024-11" db="EMBL/GenBank/DDBJ databases">
        <title>First Report of Moraxella oculi in Brazil in an Infectious Bovine Keratoconjunctivitis Outbreak.</title>
        <authorList>
            <person name="Carvalho C.V."/>
            <person name="Domingues R."/>
            <person name="Coutinho C."/>
            <person name="Honorio N.T.B.S."/>
            <person name="Faza D.R.L.R."/>
            <person name="Carvalho W.A."/>
            <person name="Machado A.B.F."/>
            <person name="Martins M.F."/>
            <person name="Gaspar E.B."/>
        </authorList>
    </citation>
    <scope>NUCLEOTIDE SEQUENCE [LARGE SCALE GENOMIC DNA]</scope>
    <source>
        <strain evidence="10 11">2117LE</strain>
    </source>
</reference>
<dbReference type="PANTHER" id="PTHR30616">
    <property type="entry name" value="UNCHARACTERIZED PROTEIN YFIH"/>
    <property type="match status" value="1"/>
</dbReference>
<comment type="caution">
    <text evidence="10">The sequence shown here is derived from an EMBL/GenBank/DDBJ whole genome shotgun (WGS) entry which is preliminary data.</text>
</comment>
<dbReference type="RefSeq" id="WP_407068528.1">
    <property type="nucleotide sequence ID" value="NZ_JBJJXE010000001.1"/>
</dbReference>
<evidence type="ECO:0000256" key="7">
    <source>
        <dbReference type="ARBA" id="ARBA00047989"/>
    </source>
</evidence>
<dbReference type="Proteomes" id="UP001624684">
    <property type="component" value="Unassembled WGS sequence"/>
</dbReference>
<evidence type="ECO:0000256" key="6">
    <source>
        <dbReference type="ARBA" id="ARBA00022833"/>
    </source>
</evidence>
<gene>
    <name evidence="10" type="ORF">ACJHVH_01750</name>
</gene>
<comment type="catalytic activity">
    <reaction evidence="1">
        <text>inosine + phosphate = alpha-D-ribose 1-phosphate + hypoxanthine</text>
        <dbReference type="Rhea" id="RHEA:27646"/>
        <dbReference type="ChEBI" id="CHEBI:17368"/>
        <dbReference type="ChEBI" id="CHEBI:17596"/>
        <dbReference type="ChEBI" id="CHEBI:43474"/>
        <dbReference type="ChEBI" id="CHEBI:57720"/>
        <dbReference type="EC" id="2.4.2.1"/>
    </reaction>
    <physiologicalReaction direction="left-to-right" evidence="1">
        <dbReference type="Rhea" id="RHEA:27647"/>
    </physiologicalReaction>
</comment>
<dbReference type="InterPro" id="IPR003730">
    <property type="entry name" value="Cu_polyphenol_OxRdtase"/>
</dbReference>
<protein>
    <submittedName>
        <fullName evidence="10">Polyphenol oxidase family protein</fullName>
    </submittedName>
</protein>
<comment type="catalytic activity">
    <reaction evidence="7">
        <text>adenosine + H2O + H(+) = inosine + NH4(+)</text>
        <dbReference type="Rhea" id="RHEA:24408"/>
        <dbReference type="ChEBI" id="CHEBI:15377"/>
        <dbReference type="ChEBI" id="CHEBI:15378"/>
        <dbReference type="ChEBI" id="CHEBI:16335"/>
        <dbReference type="ChEBI" id="CHEBI:17596"/>
        <dbReference type="ChEBI" id="CHEBI:28938"/>
        <dbReference type="EC" id="3.5.4.4"/>
    </reaction>
    <physiologicalReaction direction="left-to-right" evidence="7">
        <dbReference type="Rhea" id="RHEA:24409"/>
    </physiologicalReaction>
</comment>
<dbReference type="InterPro" id="IPR038371">
    <property type="entry name" value="Cu_polyphenol_OxRdtase_sf"/>
</dbReference>
<comment type="catalytic activity">
    <reaction evidence="8">
        <text>adenosine + phosphate = alpha-D-ribose 1-phosphate + adenine</text>
        <dbReference type="Rhea" id="RHEA:27642"/>
        <dbReference type="ChEBI" id="CHEBI:16335"/>
        <dbReference type="ChEBI" id="CHEBI:16708"/>
        <dbReference type="ChEBI" id="CHEBI:43474"/>
        <dbReference type="ChEBI" id="CHEBI:57720"/>
        <dbReference type="EC" id="2.4.2.1"/>
    </reaction>
    <physiologicalReaction direction="left-to-right" evidence="8">
        <dbReference type="Rhea" id="RHEA:27643"/>
    </physiologicalReaction>
</comment>
<dbReference type="Gene3D" id="3.60.140.10">
    <property type="entry name" value="CNF1/YfiH-like putative cysteine hydrolases"/>
    <property type="match status" value="1"/>
</dbReference>
<dbReference type="InterPro" id="IPR011324">
    <property type="entry name" value="Cytotoxic_necrot_fac-like_cat"/>
</dbReference>